<dbReference type="GO" id="GO:0009117">
    <property type="term" value="P:nucleotide metabolic process"/>
    <property type="evidence" value="ECO:0007669"/>
    <property type="project" value="UniProtKB-KW"/>
</dbReference>
<dbReference type="CDD" id="cd00555">
    <property type="entry name" value="Maf"/>
    <property type="match status" value="1"/>
</dbReference>
<dbReference type="InParanoid" id="A0A7L4YQV6"/>
<dbReference type="AlphaFoldDB" id="A0A7L4YQV6"/>
<evidence type="ECO:0000256" key="2">
    <source>
        <dbReference type="ARBA" id="ARBA00022801"/>
    </source>
</evidence>
<keyword evidence="3" id="KW-0963">Cytoplasm</keyword>
<comment type="cofactor">
    <cofactor evidence="1 3">
        <name>a divalent metal cation</name>
        <dbReference type="ChEBI" id="CHEBI:60240"/>
    </cofactor>
</comment>
<dbReference type="PIRSF" id="PIRSF006305">
    <property type="entry name" value="Maf"/>
    <property type="match status" value="1"/>
</dbReference>
<accession>A0A7L4YQV6</accession>
<evidence type="ECO:0000313" key="4">
    <source>
        <dbReference type="EMBL" id="QHC01510.1"/>
    </source>
</evidence>
<dbReference type="NCBIfam" id="TIGR00172">
    <property type="entry name" value="maf"/>
    <property type="match status" value="1"/>
</dbReference>
<comment type="subcellular location">
    <subcellularLocation>
        <location evidence="3">Cytoplasm</location>
    </subcellularLocation>
</comment>
<dbReference type="EC" id="3.6.1.9" evidence="3"/>
<evidence type="ECO:0000256" key="3">
    <source>
        <dbReference type="HAMAP-Rule" id="MF_00528"/>
    </source>
</evidence>
<dbReference type="EMBL" id="CP047156">
    <property type="protein sequence ID" value="QHC01510.1"/>
    <property type="molecule type" value="Genomic_DNA"/>
</dbReference>
<dbReference type="PANTHER" id="PTHR43213">
    <property type="entry name" value="BIFUNCTIONAL DTTP/UTP PYROPHOSPHATASE/METHYLTRANSFERASE PROTEIN-RELATED"/>
    <property type="match status" value="1"/>
</dbReference>
<dbReference type="RefSeq" id="WP_159546645.1">
    <property type="nucleotide sequence ID" value="NZ_CP047156.1"/>
</dbReference>
<dbReference type="KEGG" id="eke:EK0264_15250"/>
<dbReference type="PANTHER" id="PTHR43213:SF5">
    <property type="entry name" value="BIFUNCTIONAL DTTP_UTP PYROPHOSPHATASE_METHYLTRANSFERASE PROTEIN-RELATED"/>
    <property type="match status" value="1"/>
</dbReference>
<keyword evidence="2 3" id="KW-0378">Hydrolase</keyword>
<dbReference type="Proteomes" id="UP000463857">
    <property type="component" value="Chromosome"/>
</dbReference>
<organism evidence="4 5">
    <name type="scientific">Epidermidibacterium keratini</name>
    <dbReference type="NCBI Taxonomy" id="1891644"/>
    <lineage>
        <taxon>Bacteria</taxon>
        <taxon>Bacillati</taxon>
        <taxon>Actinomycetota</taxon>
        <taxon>Actinomycetes</taxon>
        <taxon>Sporichthyales</taxon>
        <taxon>Sporichthyaceae</taxon>
        <taxon>Epidermidibacterium</taxon>
    </lineage>
</organism>
<evidence type="ECO:0000256" key="1">
    <source>
        <dbReference type="ARBA" id="ARBA00001968"/>
    </source>
</evidence>
<dbReference type="SUPFAM" id="SSF52972">
    <property type="entry name" value="ITPase-like"/>
    <property type="match status" value="1"/>
</dbReference>
<keyword evidence="3" id="KW-0546">Nucleotide metabolism</keyword>
<dbReference type="OrthoDB" id="3527985at2"/>
<dbReference type="HAMAP" id="MF_00528">
    <property type="entry name" value="Maf"/>
    <property type="match status" value="1"/>
</dbReference>
<comment type="function">
    <text evidence="3">Nucleoside triphosphate pyrophosphatase. May have a dual role in cell division arrest and in preventing the incorporation of modified nucleotides into cellular nucleic acids.</text>
</comment>
<dbReference type="InterPro" id="IPR003697">
    <property type="entry name" value="Maf-like"/>
</dbReference>
<name>A0A7L4YQV6_9ACTN</name>
<protein>
    <recommendedName>
        <fullName evidence="3">Nucleoside triphosphate pyrophosphatase</fullName>
        <ecNumber evidence="3">3.6.1.9</ecNumber>
    </recommendedName>
    <alternativeName>
        <fullName evidence="3">Nucleotide pyrophosphatase</fullName>
        <shortName evidence="3">Nucleotide PPase</shortName>
    </alternativeName>
</protein>
<gene>
    <name evidence="4" type="ORF">EK0264_15250</name>
</gene>
<dbReference type="Gene3D" id="3.90.950.10">
    <property type="match status" value="1"/>
</dbReference>
<dbReference type="GO" id="GO:0005737">
    <property type="term" value="C:cytoplasm"/>
    <property type="evidence" value="ECO:0007669"/>
    <property type="project" value="UniProtKB-SubCell"/>
</dbReference>
<comment type="similarity">
    <text evidence="3">Belongs to the Maf family.</text>
</comment>
<dbReference type="InterPro" id="IPR029001">
    <property type="entry name" value="ITPase-like_fam"/>
</dbReference>
<dbReference type="FunCoup" id="A0A7L4YQV6">
    <property type="interactions" value="232"/>
</dbReference>
<comment type="catalytic activity">
    <reaction evidence="3">
        <text>a 2'-deoxyribonucleoside 5'-triphosphate + H2O = a 2'-deoxyribonucleoside 5'-phosphate + diphosphate + H(+)</text>
        <dbReference type="Rhea" id="RHEA:44644"/>
        <dbReference type="ChEBI" id="CHEBI:15377"/>
        <dbReference type="ChEBI" id="CHEBI:15378"/>
        <dbReference type="ChEBI" id="CHEBI:33019"/>
        <dbReference type="ChEBI" id="CHEBI:61560"/>
        <dbReference type="ChEBI" id="CHEBI:65317"/>
        <dbReference type="EC" id="3.6.1.9"/>
    </reaction>
</comment>
<dbReference type="Pfam" id="PF02545">
    <property type="entry name" value="Maf"/>
    <property type="match status" value="1"/>
</dbReference>
<comment type="caution">
    <text evidence="3">Lacks conserved residue(s) required for the propagation of feature annotation.</text>
</comment>
<comment type="catalytic activity">
    <reaction evidence="3">
        <text>a ribonucleoside 5'-triphosphate + H2O = a ribonucleoside 5'-phosphate + diphosphate + H(+)</text>
        <dbReference type="Rhea" id="RHEA:23996"/>
        <dbReference type="ChEBI" id="CHEBI:15377"/>
        <dbReference type="ChEBI" id="CHEBI:15378"/>
        <dbReference type="ChEBI" id="CHEBI:33019"/>
        <dbReference type="ChEBI" id="CHEBI:58043"/>
        <dbReference type="ChEBI" id="CHEBI:61557"/>
        <dbReference type="EC" id="3.6.1.9"/>
    </reaction>
</comment>
<proteinExistence type="inferred from homology"/>
<dbReference type="GO" id="GO:0047429">
    <property type="term" value="F:nucleoside triphosphate diphosphatase activity"/>
    <property type="evidence" value="ECO:0007669"/>
    <property type="project" value="UniProtKB-EC"/>
</dbReference>
<feature type="active site" description="Proton acceptor" evidence="3">
    <location>
        <position position="80"/>
    </location>
</feature>
<sequence length="218" mass="23363">MARGSLPPVRFVLASRSPARLTTLRAAGIAPEVIVSDVDEDAIIAAHPDMAPRELVGVLAKAKAEAVAAQAPDAVVVACDSMFEMHGELRGKPADAADATRRLKSMRSNHGTLHTGHHVVHGDAQRTETASTEVHIGPMTDAEIEQYVATGEPLHVAGSFTIDGLGGWFIERIEGDHTNVVGISLPTVRRMFNDLDIDITQYFSTELPSQDSLQKGQQ</sequence>
<keyword evidence="5" id="KW-1185">Reference proteome</keyword>
<evidence type="ECO:0000313" key="5">
    <source>
        <dbReference type="Proteomes" id="UP000463857"/>
    </source>
</evidence>
<reference evidence="4 5" key="1">
    <citation type="journal article" date="2018" name="Int. J. Syst. Evol. Microbiol.">
        <title>Epidermidibacterium keratini gen. nov., sp. nov., a member of the family Sporichthyaceae, isolated from keratin epidermis.</title>
        <authorList>
            <person name="Lee D.G."/>
            <person name="Trujillo M.E."/>
            <person name="Kang S."/>
            <person name="Nam J.J."/>
            <person name="Kim Y.J."/>
        </authorList>
    </citation>
    <scope>NUCLEOTIDE SEQUENCE [LARGE SCALE GENOMIC DNA]</scope>
    <source>
        <strain evidence="4 5">EPI-7</strain>
    </source>
</reference>